<accession>A0A2K1J790</accession>
<keyword evidence="3 6" id="KW-0812">Transmembrane</keyword>
<evidence type="ECO:0000256" key="3">
    <source>
        <dbReference type="ARBA" id="ARBA00022692"/>
    </source>
</evidence>
<reference evidence="7 9" key="2">
    <citation type="journal article" date="2018" name="Plant J.">
        <title>The Physcomitrella patens chromosome-scale assembly reveals moss genome structure and evolution.</title>
        <authorList>
            <person name="Lang D."/>
            <person name="Ullrich K.K."/>
            <person name="Murat F."/>
            <person name="Fuchs J."/>
            <person name="Jenkins J."/>
            <person name="Haas F.B."/>
            <person name="Piednoel M."/>
            <person name="Gundlach H."/>
            <person name="Van Bel M."/>
            <person name="Meyberg R."/>
            <person name="Vives C."/>
            <person name="Morata J."/>
            <person name="Symeonidi A."/>
            <person name="Hiss M."/>
            <person name="Muchero W."/>
            <person name="Kamisugi Y."/>
            <person name="Saleh O."/>
            <person name="Blanc G."/>
            <person name="Decker E.L."/>
            <person name="van Gessel N."/>
            <person name="Grimwood J."/>
            <person name="Hayes R.D."/>
            <person name="Graham S.W."/>
            <person name="Gunter L.E."/>
            <person name="McDaniel S.F."/>
            <person name="Hoernstein S.N.W."/>
            <person name="Larsson A."/>
            <person name="Li F.W."/>
            <person name="Perroud P.F."/>
            <person name="Phillips J."/>
            <person name="Ranjan P."/>
            <person name="Rokshar D.S."/>
            <person name="Rothfels C.J."/>
            <person name="Schneider L."/>
            <person name="Shu S."/>
            <person name="Stevenson D.W."/>
            <person name="Thummler F."/>
            <person name="Tillich M."/>
            <person name="Villarreal Aguilar J.C."/>
            <person name="Widiez T."/>
            <person name="Wong G.K."/>
            <person name="Wymore A."/>
            <person name="Zhang Y."/>
            <person name="Zimmer A.D."/>
            <person name="Quatrano R.S."/>
            <person name="Mayer K.F.X."/>
            <person name="Goodstein D."/>
            <person name="Casacuberta J.M."/>
            <person name="Vandepoele K."/>
            <person name="Reski R."/>
            <person name="Cuming A.C."/>
            <person name="Tuskan G.A."/>
            <person name="Maumus F."/>
            <person name="Salse J."/>
            <person name="Schmutz J."/>
            <person name="Rensing S.A."/>
        </authorList>
    </citation>
    <scope>NUCLEOTIDE SEQUENCE [LARGE SCALE GENOMIC DNA]</scope>
    <source>
        <strain evidence="8 9">cv. Gransden 2004</strain>
    </source>
</reference>
<dbReference type="Pfam" id="PF21729">
    <property type="entry name" value="IRX15_IRX15L_GXM"/>
    <property type="match status" value="1"/>
</dbReference>
<dbReference type="STRING" id="3218.A0A2K1J790"/>
<dbReference type="InterPro" id="IPR006514">
    <property type="entry name" value="IRX15/GXM/AGM"/>
</dbReference>
<keyword evidence="4 6" id="KW-1133">Transmembrane helix</keyword>
<gene>
    <name evidence="8" type="primary">LOC112292986</name>
    <name evidence="7" type="ORF">PHYPA_020500</name>
</gene>
<dbReference type="Gramene" id="Pp3c16_5380V3.1">
    <property type="protein sequence ID" value="Pp3c16_5380V3.1"/>
    <property type="gene ID" value="Pp3c16_5380"/>
</dbReference>
<feature type="transmembrane region" description="Helical" evidence="6">
    <location>
        <begin position="181"/>
        <end position="203"/>
    </location>
</feature>
<keyword evidence="5 6" id="KW-0472">Membrane</keyword>
<dbReference type="EMBL" id="ABEU02000016">
    <property type="protein sequence ID" value="PNR37391.1"/>
    <property type="molecule type" value="Genomic_DNA"/>
</dbReference>
<evidence type="ECO:0000256" key="2">
    <source>
        <dbReference type="ARBA" id="ARBA00004308"/>
    </source>
</evidence>
<comment type="subcellular location">
    <subcellularLocation>
        <location evidence="2">Endomembrane system</location>
    </subcellularLocation>
    <subcellularLocation>
        <location evidence="1">Membrane</location>
        <topology evidence="1">Single-pass membrane protein</topology>
    </subcellularLocation>
</comment>
<evidence type="ECO:0000313" key="7">
    <source>
        <dbReference type="EMBL" id="PNR37391.1"/>
    </source>
</evidence>
<reference evidence="7 9" key="1">
    <citation type="journal article" date="2008" name="Science">
        <title>The Physcomitrella genome reveals evolutionary insights into the conquest of land by plants.</title>
        <authorList>
            <person name="Rensing S."/>
            <person name="Lang D."/>
            <person name="Zimmer A."/>
            <person name="Terry A."/>
            <person name="Salamov A."/>
            <person name="Shapiro H."/>
            <person name="Nishiyama T."/>
            <person name="Perroud P.-F."/>
            <person name="Lindquist E."/>
            <person name="Kamisugi Y."/>
            <person name="Tanahashi T."/>
            <person name="Sakakibara K."/>
            <person name="Fujita T."/>
            <person name="Oishi K."/>
            <person name="Shin-I T."/>
            <person name="Kuroki Y."/>
            <person name="Toyoda A."/>
            <person name="Suzuki Y."/>
            <person name="Hashimoto A."/>
            <person name="Yamaguchi K."/>
            <person name="Sugano A."/>
            <person name="Kohara Y."/>
            <person name="Fujiyama A."/>
            <person name="Anterola A."/>
            <person name="Aoki S."/>
            <person name="Ashton N."/>
            <person name="Barbazuk W.B."/>
            <person name="Barker E."/>
            <person name="Bennetzen J."/>
            <person name="Bezanilla M."/>
            <person name="Blankenship R."/>
            <person name="Cho S.H."/>
            <person name="Dutcher S."/>
            <person name="Estelle M."/>
            <person name="Fawcett J.A."/>
            <person name="Gundlach H."/>
            <person name="Hanada K."/>
            <person name="Heyl A."/>
            <person name="Hicks K.A."/>
            <person name="Hugh J."/>
            <person name="Lohr M."/>
            <person name="Mayer K."/>
            <person name="Melkozernov A."/>
            <person name="Murata T."/>
            <person name="Nelson D."/>
            <person name="Pils B."/>
            <person name="Prigge M."/>
            <person name="Reiss B."/>
            <person name="Renner T."/>
            <person name="Rombauts S."/>
            <person name="Rushton P."/>
            <person name="Sanderfoot A."/>
            <person name="Schween G."/>
            <person name="Shiu S.-H."/>
            <person name="Stueber K."/>
            <person name="Theodoulou F.L."/>
            <person name="Tu H."/>
            <person name="Van de Peer Y."/>
            <person name="Verrier P.J."/>
            <person name="Waters E."/>
            <person name="Wood A."/>
            <person name="Yang L."/>
            <person name="Cove D."/>
            <person name="Cuming A."/>
            <person name="Hasebe M."/>
            <person name="Lucas S."/>
            <person name="Mishler D.B."/>
            <person name="Reski R."/>
            <person name="Grigoriev I."/>
            <person name="Quatrano R.S."/>
            <person name="Boore J.L."/>
        </authorList>
    </citation>
    <scope>NUCLEOTIDE SEQUENCE [LARGE SCALE GENOMIC DNA]</scope>
    <source>
        <strain evidence="8 9">cv. Gransden 2004</strain>
    </source>
</reference>
<protein>
    <submittedName>
        <fullName evidence="7 8">Uncharacterized protein</fullName>
    </submittedName>
</protein>
<sequence>MRYYRACFSRDTGAQNRAQRHTDRKMITDLDIILHRQAVHSIPSLQRMRNCEPMQPSVEELLSRWLTNHVRKLPLHLEAPHEQFWICGDYVPATTNASGPGNQGERQAAENKAKHVRIDSRFPQEAELRSLHSHGGVFGRLRNHVSSELITASIGHIIFMKMAKGTVLQSAQGSKKGNSTLFVIAPLLFSVGLLAVFFGLATWNPAAKELIWAEELGGERDRRPQVNDHERERGGGGAMPHDVALALLHFATTKELPQQSKDEIAMTLGVLLQRAPCNFLVFGMWYDSLLWATFNYGGRTVFLDESQEWIDRMRVKHPELEIYKVKYSTTLQDASDLLQKARETISTKCRPYQPIETSECALAMSQLPIEILSVQWDVIMIDGPRSYPKYSNFPGRMSPIFTSAVVAHTRTASEYTDIFLHDVSRPLEKQFSEEFLCATNLVKSIGDLWHFQVYPGRKTRFCSDKTH</sequence>
<dbReference type="EnsemblPlants" id="Pp3c16_5380V3.1">
    <property type="protein sequence ID" value="Pp3c16_5380V3.1"/>
    <property type="gene ID" value="Pp3c16_5380"/>
</dbReference>
<evidence type="ECO:0000256" key="1">
    <source>
        <dbReference type="ARBA" id="ARBA00004167"/>
    </source>
</evidence>
<dbReference type="AlphaFoldDB" id="A0A2K1J790"/>
<organism evidence="7">
    <name type="scientific">Physcomitrium patens</name>
    <name type="common">Spreading-leaved earth moss</name>
    <name type="synonym">Physcomitrella patens</name>
    <dbReference type="NCBI Taxonomy" id="3218"/>
    <lineage>
        <taxon>Eukaryota</taxon>
        <taxon>Viridiplantae</taxon>
        <taxon>Streptophyta</taxon>
        <taxon>Embryophyta</taxon>
        <taxon>Bryophyta</taxon>
        <taxon>Bryophytina</taxon>
        <taxon>Bryopsida</taxon>
        <taxon>Funariidae</taxon>
        <taxon>Funariales</taxon>
        <taxon>Funariaceae</taxon>
        <taxon>Physcomitrium</taxon>
    </lineage>
</organism>
<evidence type="ECO:0000256" key="6">
    <source>
        <dbReference type="SAM" id="Phobius"/>
    </source>
</evidence>
<dbReference type="NCBIfam" id="TIGR01627">
    <property type="entry name" value="A_thal_3515"/>
    <property type="match status" value="1"/>
</dbReference>
<dbReference type="PANTHER" id="PTHR31444">
    <property type="entry name" value="OS11G0490100 PROTEIN"/>
    <property type="match status" value="1"/>
</dbReference>
<keyword evidence="9" id="KW-1185">Reference proteome</keyword>
<dbReference type="PaxDb" id="3218-PP1S15_437V6.1"/>
<evidence type="ECO:0000256" key="5">
    <source>
        <dbReference type="ARBA" id="ARBA00023136"/>
    </source>
</evidence>
<name>A0A2K1J790_PHYPA</name>
<dbReference type="Proteomes" id="UP000006727">
    <property type="component" value="Chromosome 16"/>
</dbReference>
<proteinExistence type="predicted"/>
<evidence type="ECO:0000256" key="4">
    <source>
        <dbReference type="ARBA" id="ARBA00022989"/>
    </source>
</evidence>
<evidence type="ECO:0000313" key="8">
    <source>
        <dbReference type="EnsemblPlants" id="Pp3c16_5380V3.1"/>
    </source>
</evidence>
<reference evidence="8" key="3">
    <citation type="submission" date="2020-12" db="UniProtKB">
        <authorList>
            <consortium name="EnsemblPlants"/>
        </authorList>
    </citation>
    <scope>IDENTIFICATION</scope>
</reference>
<evidence type="ECO:0000313" key="9">
    <source>
        <dbReference type="Proteomes" id="UP000006727"/>
    </source>
</evidence>
<dbReference type="GO" id="GO:0045492">
    <property type="term" value="P:xylan biosynthetic process"/>
    <property type="evidence" value="ECO:0007669"/>
    <property type="project" value="InterPro"/>
</dbReference>
<dbReference type="GO" id="GO:0012505">
    <property type="term" value="C:endomembrane system"/>
    <property type="evidence" value="ECO:0007669"/>
    <property type="project" value="UniProtKB-SubCell"/>
</dbReference>
<dbReference type="GO" id="GO:0016020">
    <property type="term" value="C:membrane"/>
    <property type="evidence" value="ECO:0007669"/>
    <property type="project" value="UniProtKB-SubCell"/>
</dbReference>